<accession>A0A3A3GHN8</accession>
<dbReference type="OrthoDB" id="2667186at2"/>
<comment type="caution">
    <text evidence="1">The sequence shown here is derived from an EMBL/GenBank/DDBJ whole genome shotgun (WGS) entry which is preliminary data.</text>
</comment>
<proteinExistence type="predicted"/>
<evidence type="ECO:0000313" key="2">
    <source>
        <dbReference type="Proteomes" id="UP000266177"/>
    </source>
</evidence>
<sequence length="853" mass="94078">MSIKGDVLPGGINQEIQGVTTQTRAHPDDFNPNVLKPLLDNDVTMSKQLETLPSEALTFRPGYQIVESEQDTPFRLGEIKGRTLVNLLGRAGACDNLSLIGGYRGTNAIENGRLKLTIGNDTGAVAFIGISGVIKAGKYYLLAGVARNGSSNVAALAFGGSEGGGPSKNTTRKTEDLLYMTKHADRDLNDVNIDIVVYGTEGQYGYFDDIRLYEITEAEAKVIDSMTPEQVAEKYPYVDSMTNVKNPYAIVTGGNLLPPFYEWRVHSVAAVVEPYTLLSRPTMSAQATEIFLPVIKGAVYTLSYETNDANTGYMNWAWVDSSGATLSWTPPHKLVHTEKAPPNAVRLRVIATSINAGTFTFRSPVLTIGTDPKPFAPQQRSLLAFETEFAAHPIDGSNPDTLFFGDDGLPYVLEQWGVFSFEKGKSYGFYKSSTGFKCLLIGGGLPDDRNKDVYPYVCKYDGTLLKAGAPSLEPEEFSIINWTAGNDGKLGISVINTDSGWGPDYTPTGDEIKAYFLGWRLSVLGQPRETIYNGAGEKVWIRLDRMDKNKHPTLTSGVDYFTTVPNFQIRVSEEWQPYRLQYLKAKPTVEPVRNYELGATLTAGSNMVEVGSGIVIREKANPVYYSPNGNYYINNTGVSGSLLKNKVSLISRVYRNDQVDSFAKSENDANAYGKQHIRFLSSDFDPTAVYRVTYTMLDPTLPAPISGTVAANLRGTVTELVQDVGDVERRLSVVENHKTDTIEDTGWIPVTPLNGWTHYPNKNLHFRVLGNRLYLRGMIQDGQGAVKTIMFYLPVKTHYGVWEKVATWSDSTNVKIMQVNFTPSGNMVINSGSALKYVSFDGLVFEFDRLELV</sequence>
<dbReference type="EMBL" id="QYZD01000011">
    <property type="protein sequence ID" value="RJG23382.1"/>
    <property type="molecule type" value="Genomic_DNA"/>
</dbReference>
<dbReference type="RefSeq" id="WP_119794233.1">
    <property type="nucleotide sequence ID" value="NZ_QYZD01000011.1"/>
</dbReference>
<dbReference type="Proteomes" id="UP000266177">
    <property type="component" value="Unassembled WGS sequence"/>
</dbReference>
<dbReference type="AlphaFoldDB" id="A0A3A3GHN8"/>
<name>A0A3A3GHN8_PANTH</name>
<reference evidence="1 2" key="1">
    <citation type="submission" date="2018-09" db="EMBL/GenBank/DDBJ databases">
        <title>Paenibacillus SK2017-BO5.</title>
        <authorList>
            <person name="Piskunova J.V."/>
            <person name="Dubiley S.A."/>
            <person name="Severinov K.V."/>
        </authorList>
    </citation>
    <scope>NUCLEOTIDE SEQUENCE [LARGE SCALE GENOMIC DNA]</scope>
    <source>
        <strain evidence="1 2">BO5</strain>
    </source>
</reference>
<organism evidence="1 2">
    <name type="scientific">Paenibacillus thiaminolyticus</name>
    <name type="common">Bacillus thiaminolyticus</name>
    <dbReference type="NCBI Taxonomy" id="49283"/>
    <lineage>
        <taxon>Bacteria</taxon>
        <taxon>Bacillati</taxon>
        <taxon>Bacillota</taxon>
        <taxon>Bacilli</taxon>
        <taxon>Bacillales</taxon>
        <taxon>Paenibacillaceae</taxon>
        <taxon>Paenibacillus</taxon>
    </lineage>
</organism>
<gene>
    <name evidence="1" type="ORF">DQX05_14160</name>
</gene>
<protein>
    <submittedName>
        <fullName evidence="1">Uncharacterized protein</fullName>
    </submittedName>
</protein>
<evidence type="ECO:0000313" key="1">
    <source>
        <dbReference type="EMBL" id="RJG23382.1"/>
    </source>
</evidence>